<protein>
    <submittedName>
        <fullName evidence="1">Uncharacterized protein</fullName>
    </submittedName>
</protein>
<keyword evidence="2" id="KW-1185">Reference proteome</keyword>
<proteinExistence type="predicted"/>
<comment type="caution">
    <text evidence="1">The sequence shown here is derived from an EMBL/GenBank/DDBJ whole genome shotgun (WGS) entry which is preliminary data.</text>
</comment>
<gene>
    <name evidence="1" type="ORF">V1525DRAFT_143636</name>
</gene>
<accession>A0ACC3TAE9</accession>
<dbReference type="EMBL" id="MU971337">
    <property type="protein sequence ID" value="KAK9240918.1"/>
    <property type="molecule type" value="Genomic_DNA"/>
</dbReference>
<evidence type="ECO:0000313" key="2">
    <source>
        <dbReference type="Proteomes" id="UP001433508"/>
    </source>
</evidence>
<organism evidence="1 2">
    <name type="scientific">Lipomyces kononenkoae</name>
    <name type="common">Yeast</name>
    <dbReference type="NCBI Taxonomy" id="34357"/>
    <lineage>
        <taxon>Eukaryota</taxon>
        <taxon>Fungi</taxon>
        <taxon>Dikarya</taxon>
        <taxon>Ascomycota</taxon>
        <taxon>Saccharomycotina</taxon>
        <taxon>Lipomycetes</taxon>
        <taxon>Lipomycetales</taxon>
        <taxon>Lipomycetaceae</taxon>
        <taxon>Lipomyces</taxon>
    </lineage>
</organism>
<dbReference type="Proteomes" id="UP001433508">
    <property type="component" value="Unassembled WGS sequence"/>
</dbReference>
<evidence type="ECO:0000313" key="1">
    <source>
        <dbReference type="EMBL" id="KAK9240918.1"/>
    </source>
</evidence>
<sequence length="808" mass="88435">MPTAMSRERETRAMLERISALEQKASVLHAENIAANAANREMFKRIQELNSCLIASESLVERLFTGPEDNDETEDDQDDFADLDCGKSRSRILQHNDLRRHEPNTDAGADSTQRFSSRFNRFEILLDEFCSEFEQSEDDSSDGSNSRAKGSPQFSIQLDANRRSRRARTLSPVNVLKEIGQSRVSPTPKHRKTSSTIISPTIRSQTCLKLSLGSALGNGTECPKASSNSRSARLRRERARFQVDRRLLPLAPSSPTALSLISPTDSHYRSSSVCSCETPITPIYLTHHRRQSSQSSFTVEQISEKQPPHRSPVGDTDKTLEDKESQITPLLDSVTVSTCSSPQQPQRYEFASDEDFYHPTSKQQAANTNTAAHNASDNFSPSNRQPILHVRKSTPSLKRKTSTLSLLNSNPLSPTPADATRALDTDADISPICSSPSRRGRTMSEVLKSTMNRYEHVVPEQPGAGTRLPFQSQEPSGEQSRAADAVLAFSESSYMEPNQGAASMAGSQPLYARIWQALWGTSQTASKTEQSAQQSEQMCGTAPALVSVENVDTAIGQLDVCASSSDTSGRELENESTHCSVENDVLHVADAPSAVERVLSEYCPARSEADDEYTKLGSARISTKSCTKQSTNDDDTMSLKSPDSAETPQSTRTTGNAAYPSLTKRASWVFSCSIPTSSTLDTDNLRSVTSKLSLTWLNVFKKEPASDAYFSFPTFSSSQGARGVRSSTNLDLAYPDSPWLGFSSRVVTGMGTGSNRNSMIDEFSGYSGSLHGTQNGNCRTSLKCRAAVQCTWVDVDLLRDAVSHHISD</sequence>
<name>A0ACC3TAE9_LIPKO</name>
<reference evidence="2" key="1">
    <citation type="journal article" date="2024" name="Front. Bioeng. Biotechnol.">
        <title>Genome-scale model development and genomic sequencing of the oleaginous clade Lipomyces.</title>
        <authorList>
            <person name="Czajka J.J."/>
            <person name="Han Y."/>
            <person name="Kim J."/>
            <person name="Mondo S.J."/>
            <person name="Hofstad B.A."/>
            <person name="Robles A."/>
            <person name="Haridas S."/>
            <person name="Riley R."/>
            <person name="LaButti K."/>
            <person name="Pangilinan J."/>
            <person name="Andreopoulos W."/>
            <person name="Lipzen A."/>
            <person name="Yan J."/>
            <person name="Wang M."/>
            <person name="Ng V."/>
            <person name="Grigoriev I.V."/>
            <person name="Spatafora J.W."/>
            <person name="Magnuson J.K."/>
            <person name="Baker S.E."/>
            <person name="Pomraning K.R."/>
        </authorList>
    </citation>
    <scope>NUCLEOTIDE SEQUENCE [LARGE SCALE GENOMIC DNA]</scope>
    <source>
        <strain evidence="2">CBS 7786</strain>
    </source>
</reference>